<dbReference type="HOGENOM" id="CLU_653872_0_0_1"/>
<keyword evidence="5" id="KW-1185">Reference proteome</keyword>
<feature type="compositionally biased region" description="Basic and acidic residues" evidence="2">
    <location>
        <begin position="368"/>
        <end position="380"/>
    </location>
</feature>
<dbReference type="RefSeq" id="XP_009263972.1">
    <property type="nucleotide sequence ID" value="XM_009265697.1"/>
</dbReference>
<protein>
    <submittedName>
        <fullName evidence="4">Uncharacterized protein</fullName>
    </submittedName>
</protein>
<evidence type="ECO:0000256" key="3">
    <source>
        <dbReference type="SAM" id="SignalP"/>
    </source>
</evidence>
<evidence type="ECO:0000256" key="1">
    <source>
        <dbReference type="ARBA" id="ARBA00009465"/>
    </source>
</evidence>
<dbReference type="VEuPathDB" id="MicrosporidiaDB:EROM_011310"/>
<evidence type="ECO:0000256" key="2">
    <source>
        <dbReference type="SAM" id="MobiDB-lite"/>
    </source>
</evidence>
<dbReference type="OrthoDB" id="2200041at2759"/>
<dbReference type="EMBL" id="CP003518">
    <property type="protein sequence ID" value="AFN82475.1"/>
    <property type="molecule type" value="Genomic_DNA"/>
</dbReference>
<name>I7AD02_ENCRO</name>
<keyword evidence="3" id="KW-0732">Signal</keyword>
<organism evidence="4 5">
    <name type="scientific">Encephalitozoon romaleae (strain SJ-2008)</name>
    <name type="common">Microsporidian parasite</name>
    <dbReference type="NCBI Taxonomy" id="1178016"/>
    <lineage>
        <taxon>Eukaryota</taxon>
        <taxon>Fungi</taxon>
        <taxon>Fungi incertae sedis</taxon>
        <taxon>Microsporidia</taxon>
        <taxon>Unikaryonidae</taxon>
        <taxon>Encephalitozoon</taxon>
    </lineage>
</organism>
<accession>I7AD02</accession>
<feature type="signal peptide" evidence="3">
    <location>
        <begin position="1"/>
        <end position="18"/>
    </location>
</feature>
<dbReference type="KEGG" id="ero:EROM_011310"/>
<dbReference type="Proteomes" id="UP000010094">
    <property type="component" value="Chromosome I"/>
</dbReference>
<evidence type="ECO:0000313" key="4">
    <source>
        <dbReference type="EMBL" id="AFN82475.1"/>
    </source>
</evidence>
<feature type="region of interest" description="Disordered" evidence="2">
    <location>
        <begin position="345"/>
        <end position="395"/>
    </location>
</feature>
<feature type="compositionally biased region" description="Basic residues" evidence="2">
    <location>
        <begin position="348"/>
        <end position="367"/>
    </location>
</feature>
<dbReference type="Pfam" id="PF12376">
    <property type="entry name" value="DUF3654"/>
    <property type="match status" value="1"/>
</dbReference>
<reference evidence="4 5" key="1">
    <citation type="journal article" date="2012" name="Proc. Natl. Acad. Sci. U.S.A.">
        <title>Gain and loss of multiple functionally related, horizontally transferred genes in the reduced genomes of two microsporidian parasites.</title>
        <authorList>
            <person name="Pombert J.-F."/>
            <person name="Selman M."/>
            <person name="Burki F."/>
            <person name="Bardell F.T."/>
            <person name="Farinelli L."/>
            <person name="Solter L.F."/>
            <person name="Whitman D.W."/>
            <person name="Weiss L.M."/>
            <person name="Corradi N."/>
            <person name="Keeling P.J."/>
        </authorList>
    </citation>
    <scope>NUCLEOTIDE SEQUENCE [LARGE SCALE GENOMIC DNA]</scope>
    <source>
        <strain evidence="4 5">SJ-2008</strain>
    </source>
</reference>
<dbReference type="AlphaFoldDB" id="I7AD02"/>
<proteinExistence type="inferred from homology"/>
<feature type="region of interest" description="Disordered" evidence="2">
    <location>
        <begin position="313"/>
        <end position="332"/>
    </location>
</feature>
<evidence type="ECO:0000313" key="5">
    <source>
        <dbReference type="Proteomes" id="UP000010094"/>
    </source>
</evidence>
<gene>
    <name evidence="4" type="ordered locus">EROM_011310</name>
</gene>
<dbReference type="GeneID" id="20520758"/>
<sequence>MIFIMRMWGIFLYSYVLCSSSSEERGAIGGVDHSSSVLYRRERIKKALEKAAAFDTKILIPMIFHNDKVVVTPVSEYHSIEKSEIEYAEDVINRIPCSAWNTMVCVFPPNNSNWIMNLVEQFFVEKRGRLSGVEMYKREKTKRKPKFTDLMMKIYQDNCDLLEGFGREVVKNVCSKIKSLKEDRNMNEKEKKEEMMVLEDIRKYGESLQTRWKKDEILKAQEIVCEVFKYFWEREEDKRIITTIMYLRVLSYGGGKIKKEVFPLIHYINHSVLVKTYNRYGIRAAGMLIKQVLIKDNDCNEEYAEKIGKEVQKMESEERRMEEEKKRMESKESGCEFEVLEGLEGGSSKRKGGERRRKGRRGVRKKEKRSERRMMEEACSGREGATSSKEPCDKQGSVHFYNIHKRVLRWKKDPKKIRKN</sequence>
<dbReference type="InterPro" id="IPR022115">
    <property type="entry name" value="DUF3654"/>
</dbReference>
<comment type="similarity">
    <text evidence="1">Belongs to the UPF0329 family.</text>
</comment>
<feature type="chain" id="PRO_5003707386" evidence="3">
    <location>
        <begin position="19"/>
        <end position="420"/>
    </location>
</feature>